<organism evidence="1 2">
    <name type="scientific">Leuconostoc litchii</name>
    <dbReference type="NCBI Taxonomy" id="1981069"/>
    <lineage>
        <taxon>Bacteria</taxon>
        <taxon>Bacillati</taxon>
        <taxon>Bacillota</taxon>
        <taxon>Bacilli</taxon>
        <taxon>Lactobacillales</taxon>
        <taxon>Lactobacillaceae</taxon>
        <taxon>Leuconostoc</taxon>
    </lineage>
</organism>
<keyword evidence="2" id="KW-1185">Reference proteome</keyword>
<dbReference type="AlphaFoldDB" id="A0A6P2CLR5"/>
<sequence>MTETNPFEIVSKRTTNNGVMIATLKNGDEITVASNGLARHNGTYFKGYGDILASVSIDTILDAIVQSISQ</sequence>
<reference evidence="1 2" key="1">
    <citation type="submission" date="2019-01" db="EMBL/GenBank/DDBJ databases">
        <title>Leuconostoc litchii sp. nov., a novel lactic acid bacterium isolated from lychee.</title>
        <authorList>
            <person name="Wang L.-T."/>
        </authorList>
    </citation>
    <scope>NUCLEOTIDE SEQUENCE [LARGE SCALE GENOMIC DNA]</scope>
    <source>
        <strain evidence="1 2">MB7</strain>
    </source>
</reference>
<accession>A0A6P2CLR5</accession>
<gene>
    <name evidence="1" type="ORF">ESZ47_02205</name>
</gene>
<evidence type="ECO:0000313" key="2">
    <source>
        <dbReference type="Proteomes" id="UP000442244"/>
    </source>
</evidence>
<dbReference type="OrthoDB" id="2142137at2"/>
<dbReference type="Proteomes" id="UP000442244">
    <property type="component" value="Unassembled WGS sequence"/>
</dbReference>
<comment type="caution">
    <text evidence="1">The sequence shown here is derived from an EMBL/GenBank/DDBJ whole genome shotgun (WGS) entry which is preliminary data.</text>
</comment>
<dbReference type="EMBL" id="SDGY01000001">
    <property type="protein sequence ID" value="TYC46978.1"/>
    <property type="molecule type" value="Genomic_DNA"/>
</dbReference>
<dbReference type="RefSeq" id="WP_148604358.1">
    <property type="nucleotide sequence ID" value="NZ_BSUV01000001.1"/>
</dbReference>
<protein>
    <submittedName>
        <fullName evidence="1">Uncharacterized protein</fullName>
    </submittedName>
</protein>
<proteinExistence type="predicted"/>
<evidence type="ECO:0000313" key="1">
    <source>
        <dbReference type="EMBL" id="TYC46978.1"/>
    </source>
</evidence>
<name>A0A6P2CLR5_9LACO</name>